<accession>C6IIM1</accession>
<comment type="caution">
    <text evidence="5">The sequence shown here is derived from an EMBL/GenBank/DDBJ whole genome shotgun (WGS) entry which is preliminary data.</text>
</comment>
<keyword evidence="1" id="KW-0175">Coiled coil</keyword>
<dbReference type="InterPro" id="IPR032149">
    <property type="entry name" value="DUF4988"/>
</dbReference>
<dbReference type="EMBL" id="JAQNVG010000002">
    <property type="protein sequence ID" value="MDC2234445.1"/>
    <property type="molecule type" value="Genomic_DNA"/>
</dbReference>
<dbReference type="KEGG" id="btho:Btheta7330_04972"/>
<evidence type="ECO:0000256" key="1">
    <source>
        <dbReference type="SAM" id="Coils"/>
    </source>
</evidence>
<reference evidence="7 8" key="1">
    <citation type="journal article" date="2019" name="Nat. Med.">
        <title>A library of human gut bacterial isolates paired with longitudinal multiomics data enables mechanistic microbiome research.</title>
        <authorList>
            <person name="Poyet M."/>
            <person name="Groussin M."/>
            <person name="Gibbons S.M."/>
            <person name="Avila-Pacheco J."/>
            <person name="Jiang X."/>
            <person name="Kearney S.M."/>
            <person name="Perrotta A.R."/>
            <person name="Berdy B."/>
            <person name="Zhao S."/>
            <person name="Lieberman T.D."/>
            <person name="Swanson P.K."/>
            <person name="Smith M."/>
            <person name="Roesemann S."/>
            <person name="Alexander J.E."/>
            <person name="Rich S.A."/>
            <person name="Livny J."/>
            <person name="Vlamakis H."/>
            <person name="Clish C."/>
            <person name="Bullock K."/>
            <person name="Deik A."/>
            <person name="Scott J."/>
            <person name="Pierce K.A."/>
            <person name="Xavier R.J."/>
            <person name="Alm E.J."/>
        </authorList>
    </citation>
    <scope>NUCLEOTIDE SEQUENCE [LARGE SCALE GENOMIC DNA]</scope>
    <source>
        <strain evidence="5 7">BIOML-A162</strain>
        <strain evidence="4 8">BIOML-A188</strain>
    </source>
</reference>
<dbReference type="InterPro" id="IPR032532">
    <property type="entry name" value="DUF4955"/>
</dbReference>
<dbReference type="Pfam" id="PF16378">
    <property type="entry name" value="DUF4988"/>
    <property type="match status" value="1"/>
</dbReference>
<feature type="domain" description="DUF4988" evidence="3">
    <location>
        <begin position="25"/>
        <end position="199"/>
    </location>
</feature>
<gene>
    <name evidence="5" type="ORF">GAN91_07345</name>
    <name evidence="4" type="ORF">GAO51_03035</name>
    <name evidence="6" type="ORF">PO127_01625</name>
</gene>
<evidence type="ECO:0000259" key="3">
    <source>
        <dbReference type="Pfam" id="PF16378"/>
    </source>
</evidence>
<evidence type="ECO:0000313" key="5">
    <source>
        <dbReference type="EMBL" id="KAB4484442.1"/>
    </source>
</evidence>
<evidence type="ECO:0000313" key="4">
    <source>
        <dbReference type="EMBL" id="KAB4315578.1"/>
    </source>
</evidence>
<protein>
    <submittedName>
        <fullName evidence="5">DUF4955 domain-containing protein</fullName>
    </submittedName>
</protein>
<feature type="coiled-coil region" evidence="1">
    <location>
        <begin position="22"/>
        <end position="56"/>
    </location>
</feature>
<feature type="domain" description="DUF4955" evidence="2">
    <location>
        <begin position="716"/>
        <end position="867"/>
    </location>
</feature>
<name>A0A0P0FW46_BACT4</name>
<dbReference type="Proteomes" id="UP000440614">
    <property type="component" value="Unassembled WGS sequence"/>
</dbReference>
<accession>A0A0P0FW46</accession>
<dbReference type="Proteomes" id="UP001217776">
    <property type="component" value="Unassembled WGS sequence"/>
</dbReference>
<dbReference type="Pfam" id="PF16315">
    <property type="entry name" value="DUF4955"/>
    <property type="match status" value="1"/>
</dbReference>
<sequence length="868" mass="95742">MKKVISIICITLLVALYSCDERDDLRSDIDNLKERVANLEASIEQMNSDISNYQQMVEGKILVVGYSKDEQDNYTIELSNGETVTIYSGKVDMNDMPLFSVNASGHWAYTINDMTTELLVNDKPVSAIPEAGTAGVTPKLKVDANGFWLISIDNGSTWNKLGNNQIADGTQAVANASSLFSNVTIDEATGQITFTIRADNSQVKVPIYGKDFYLTIKYEGTATFGLGQKQEFLVEQANVETATIENQTWGVKLTENKLIVTAPKTNVQGKEYEEQIYIKIFSKEGYCRVVKLPVKLLTTEIDANSALAWQRFRQGEDNVLPDYSYAGYNHGESAPQGAFSLGYQVINVKERMTAKNMTAREALISILQEKGMTRVNGTNKLNANAKIVIYFPAGDYILHNDDDNTRDESKQKDAVDSKNNNVSSGIEIYGGNFVIKGDGPDKTRLIMETPNLPTSISNLSSSPILLAIKHTNGPNNAGNSPKLASVTENAKRGDFTVKVSGTTGISSGQWVQLRLRSGDRELVKKEIGPIALNENWAIAKAPISINQSSDDLYGVKITEFHQVKSASNGKITFYEPIMHDIDIKYNDTEGWEIRTYKYLENVGVEDLSFVGNALDGYAHHGEGHAEQAKVGWQYDGAYKPLLLQRVVNSWVRNVHFESVSEALTFAESANSSAYDIRISGKRGHSAVRSQGSSRVFIGKVRDESAGNDVYGKSCQGQFHGCGVSKPSVGTVLWNVTWGNDACFESHATQPRATLIDNCSGGLVYYRAGGDENEVPNHLGDLTLWNLNVTGTDSHASNFAWWSDSDTWWKIFPPIVVGTHGMNVKFSGKEQQQVTYEESTGMKVSPESLYEAQLRERLGYVPGWLNALK</sequence>
<organism evidence="5 7">
    <name type="scientific">Bacteroides thetaiotaomicron</name>
    <dbReference type="NCBI Taxonomy" id="818"/>
    <lineage>
        <taxon>Bacteria</taxon>
        <taxon>Pseudomonadati</taxon>
        <taxon>Bacteroidota</taxon>
        <taxon>Bacteroidia</taxon>
        <taxon>Bacteroidales</taxon>
        <taxon>Bacteroidaceae</taxon>
        <taxon>Bacteroides</taxon>
    </lineage>
</organism>
<dbReference type="PROSITE" id="PS51257">
    <property type="entry name" value="PROKAR_LIPOPROTEIN"/>
    <property type="match status" value="1"/>
</dbReference>
<dbReference type="Proteomes" id="UP000436858">
    <property type="component" value="Unassembled WGS sequence"/>
</dbReference>
<evidence type="ECO:0000313" key="6">
    <source>
        <dbReference type="EMBL" id="MDC2234445.1"/>
    </source>
</evidence>
<dbReference type="RefSeq" id="WP_008767539.1">
    <property type="nucleotide sequence ID" value="NZ_BAABXH010000001.1"/>
</dbReference>
<dbReference type="GeneID" id="60924507"/>
<reference evidence="6" key="2">
    <citation type="submission" date="2022-10" db="EMBL/GenBank/DDBJ databases">
        <title>Human gut microbiome strain richness.</title>
        <authorList>
            <person name="Chen-Liaw A."/>
        </authorList>
    </citation>
    <scope>NUCLEOTIDE SEQUENCE</scope>
    <source>
        <strain evidence="6">1001283st1_A3_1001283B150304_161114</strain>
    </source>
</reference>
<evidence type="ECO:0000259" key="2">
    <source>
        <dbReference type="Pfam" id="PF16315"/>
    </source>
</evidence>
<evidence type="ECO:0000313" key="8">
    <source>
        <dbReference type="Proteomes" id="UP000440614"/>
    </source>
</evidence>
<evidence type="ECO:0000313" key="7">
    <source>
        <dbReference type="Proteomes" id="UP000436858"/>
    </source>
</evidence>
<dbReference type="AlphaFoldDB" id="A0A0P0FW46"/>
<dbReference type="EMBL" id="WCRY01000005">
    <property type="protein sequence ID" value="KAB4484442.1"/>
    <property type="molecule type" value="Genomic_DNA"/>
</dbReference>
<proteinExistence type="predicted"/>
<dbReference type="EMBL" id="WCSY01000002">
    <property type="protein sequence ID" value="KAB4315578.1"/>
    <property type="molecule type" value="Genomic_DNA"/>
</dbReference>